<evidence type="ECO:0000256" key="2">
    <source>
        <dbReference type="ARBA" id="ARBA00022487"/>
    </source>
</evidence>
<evidence type="ECO:0000256" key="1">
    <source>
        <dbReference type="ARBA" id="ARBA00006249"/>
    </source>
</evidence>
<keyword evidence="5" id="KW-0378">Hydrolase</keyword>
<keyword evidence="4" id="KW-0732">Signal</keyword>
<evidence type="ECO:0000256" key="4">
    <source>
        <dbReference type="ARBA" id="ARBA00022729"/>
    </source>
</evidence>
<keyword evidence="9" id="KW-1185">Reference proteome</keyword>
<comment type="caution">
    <text evidence="8">The sequence shown here is derived from an EMBL/GenBank/DDBJ whole genome shotgun (WGS) entry which is preliminary data.</text>
</comment>
<evidence type="ECO:0000256" key="5">
    <source>
        <dbReference type="ARBA" id="ARBA00022801"/>
    </source>
</evidence>
<evidence type="ECO:0000313" key="9">
    <source>
        <dbReference type="Proteomes" id="UP000626210"/>
    </source>
</evidence>
<evidence type="ECO:0000256" key="7">
    <source>
        <dbReference type="ARBA" id="ARBA00023157"/>
    </source>
</evidence>
<evidence type="ECO:0000313" key="8">
    <source>
        <dbReference type="EMBL" id="GHC91636.1"/>
    </source>
</evidence>
<dbReference type="Pfam" id="PF07519">
    <property type="entry name" value="Tannase"/>
    <property type="match status" value="1"/>
</dbReference>
<gene>
    <name evidence="8" type="ORF">GCM10007320_40830</name>
</gene>
<dbReference type="InterPro" id="IPR029058">
    <property type="entry name" value="AB_hydrolase_fold"/>
</dbReference>
<sequence length="560" mass="58509">MPFTLEYPMRSLRHATMPAAALLTLALAGCGGSDGDPEPTAMTLEQFQSACAALNGTAVTGGAVSEATFTPASDGAVTATSVPQHCLLRGAMNQRTGIDGKPYALGFELSLPFGWNQRFYYQGGSGVDGTLFRALGAYTGGGNTRNALLDGYAVVTTDSGHRAETGVANGAFLFGADPQARYEYGDQQLPQVTAAAKALIRKFYGIVPVRSYFVGCSNGGRQAMVAAQRYPDLFDGIVAAAPGFRLTQASIQGSVYQARIAAAIAPAGTDGRPDITKPLTAGDQAVVRQRILDACDALDGAVDGMVSRMSACRPDPLAWACQAGESANCLSPAKAGYVKQLFDGAKTAAGAQIYAPWPFDPGMAAQSANPFYTIFAGEASHIYTTPPTITADLLGYGLTADVDTEFAKLSATTATFTRSGNDFTNAESPDMDRFRARGGKLIVFNGAADLAFSIHDVEAYYNKVQARYGAEQAASFARAFFVPGMGHCSGGAYGTDQFDAVGALVDWVEKGQAPEAMVSTARAAAGVAWPGRTRPVCAYPKEAIYKGTGSIEDAANFSCQ</sequence>
<accession>A0ABQ3G5G0</accession>
<dbReference type="EMBL" id="BMYK01000014">
    <property type="protein sequence ID" value="GHC91636.1"/>
    <property type="molecule type" value="Genomic_DNA"/>
</dbReference>
<organism evidence="8 9">
    <name type="scientific">Pseudorhodoferax aquiterrae</name>
    <dbReference type="NCBI Taxonomy" id="747304"/>
    <lineage>
        <taxon>Bacteria</taxon>
        <taxon>Pseudomonadati</taxon>
        <taxon>Pseudomonadota</taxon>
        <taxon>Betaproteobacteria</taxon>
        <taxon>Burkholderiales</taxon>
        <taxon>Comamonadaceae</taxon>
    </lineage>
</organism>
<comment type="similarity">
    <text evidence="1">Belongs to the tannase family.</text>
</comment>
<dbReference type="SUPFAM" id="SSF53474">
    <property type="entry name" value="alpha/beta-Hydrolases"/>
    <property type="match status" value="1"/>
</dbReference>
<keyword evidence="3" id="KW-0479">Metal-binding</keyword>
<evidence type="ECO:0000256" key="6">
    <source>
        <dbReference type="ARBA" id="ARBA00022837"/>
    </source>
</evidence>
<reference evidence="9" key="1">
    <citation type="journal article" date="2019" name="Int. J. Syst. Evol. Microbiol.">
        <title>The Global Catalogue of Microorganisms (GCM) 10K type strain sequencing project: providing services to taxonomists for standard genome sequencing and annotation.</title>
        <authorList>
            <consortium name="The Broad Institute Genomics Platform"/>
            <consortium name="The Broad Institute Genome Sequencing Center for Infectious Disease"/>
            <person name="Wu L."/>
            <person name="Ma J."/>
        </authorList>
    </citation>
    <scope>NUCLEOTIDE SEQUENCE [LARGE SCALE GENOMIC DNA]</scope>
    <source>
        <strain evidence="9">KCTC 23314</strain>
    </source>
</reference>
<evidence type="ECO:0000256" key="3">
    <source>
        <dbReference type="ARBA" id="ARBA00022723"/>
    </source>
</evidence>
<name>A0ABQ3G5G0_9BURK</name>
<dbReference type="Proteomes" id="UP000626210">
    <property type="component" value="Unassembled WGS sequence"/>
</dbReference>
<proteinExistence type="inferred from homology"/>
<dbReference type="PANTHER" id="PTHR33938">
    <property type="entry name" value="FERULOYL ESTERASE B-RELATED"/>
    <property type="match status" value="1"/>
</dbReference>
<protein>
    <recommendedName>
        <fullName evidence="10">Feruloyl esterase</fullName>
    </recommendedName>
</protein>
<dbReference type="Gene3D" id="3.40.50.1820">
    <property type="entry name" value="alpha/beta hydrolase"/>
    <property type="match status" value="1"/>
</dbReference>
<dbReference type="InterPro" id="IPR011118">
    <property type="entry name" value="Tannase/feruloyl_esterase"/>
</dbReference>
<keyword evidence="2" id="KW-0719">Serine esterase</keyword>
<dbReference type="PANTHER" id="PTHR33938:SF15">
    <property type="entry name" value="FERULOYL ESTERASE B-RELATED"/>
    <property type="match status" value="1"/>
</dbReference>
<keyword evidence="7" id="KW-1015">Disulfide bond</keyword>
<evidence type="ECO:0008006" key="10">
    <source>
        <dbReference type="Google" id="ProtNLM"/>
    </source>
</evidence>
<keyword evidence="6" id="KW-0106">Calcium</keyword>